<dbReference type="HOGENOM" id="CLU_2659829_0_0_1"/>
<dbReference type="Proteomes" id="UP000011713">
    <property type="component" value="Unassembled WGS sequence"/>
</dbReference>
<evidence type="ECO:0008006" key="4">
    <source>
        <dbReference type="Google" id="ProtNLM"/>
    </source>
</evidence>
<dbReference type="VEuPathDB" id="FungiDB:HpaG805190"/>
<dbReference type="EnsemblProtists" id="HpaT805190">
    <property type="protein sequence ID" value="HpaP805190"/>
    <property type="gene ID" value="HpaG805190"/>
</dbReference>
<dbReference type="AlphaFoldDB" id="M4BFX0"/>
<dbReference type="EMBL" id="JH598219">
    <property type="status" value="NOT_ANNOTATED_CDS"/>
    <property type="molecule type" value="Genomic_DNA"/>
</dbReference>
<proteinExistence type="predicted"/>
<feature type="chain" id="PRO_5004048841" description="RxLR effector candidate protein" evidence="1">
    <location>
        <begin position="17"/>
        <end position="76"/>
    </location>
</feature>
<feature type="signal peptide" evidence="1">
    <location>
        <begin position="1"/>
        <end position="16"/>
    </location>
</feature>
<sequence length="76" mass="8163">MAVSLLFSTSAEVAVAVSSPVSTWCAFQYIKNLLGSQGICLLVTGACQRSSRAGVVPGSLLRVVCQRVRILYRLIF</sequence>
<keyword evidence="3" id="KW-1185">Reference proteome</keyword>
<organism evidence="2 3">
    <name type="scientific">Hyaloperonospora arabidopsidis (strain Emoy2)</name>
    <name type="common">Downy mildew agent</name>
    <name type="synonym">Peronospora arabidopsidis</name>
    <dbReference type="NCBI Taxonomy" id="559515"/>
    <lineage>
        <taxon>Eukaryota</taxon>
        <taxon>Sar</taxon>
        <taxon>Stramenopiles</taxon>
        <taxon>Oomycota</taxon>
        <taxon>Peronosporomycetes</taxon>
        <taxon>Peronosporales</taxon>
        <taxon>Peronosporaceae</taxon>
        <taxon>Hyaloperonospora</taxon>
    </lineage>
</organism>
<evidence type="ECO:0000313" key="2">
    <source>
        <dbReference type="EnsemblProtists" id="HpaP805190"/>
    </source>
</evidence>
<evidence type="ECO:0000313" key="3">
    <source>
        <dbReference type="Proteomes" id="UP000011713"/>
    </source>
</evidence>
<reference evidence="3" key="1">
    <citation type="journal article" date="2010" name="Science">
        <title>Signatures of adaptation to obligate biotrophy in the Hyaloperonospora arabidopsidis genome.</title>
        <authorList>
            <person name="Baxter L."/>
            <person name="Tripathy S."/>
            <person name="Ishaque N."/>
            <person name="Boot N."/>
            <person name="Cabral A."/>
            <person name="Kemen E."/>
            <person name="Thines M."/>
            <person name="Ah-Fong A."/>
            <person name="Anderson R."/>
            <person name="Badejoko W."/>
            <person name="Bittner-Eddy P."/>
            <person name="Boore J.L."/>
            <person name="Chibucos M.C."/>
            <person name="Coates M."/>
            <person name="Dehal P."/>
            <person name="Delehaunty K."/>
            <person name="Dong S."/>
            <person name="Downton P."/>
            <person name="Dumas B."/>
            <person name="Fabro G."/>
            <person name="Fronick C."/>
            <person name="Fuerstenberg S.I."/>
            <person name="Fulton L."/>
            <person name="Gaulin E."/>
            <person name="Govers F."/>
            <person name="Hughes L."/>
            <person name="Humphray S."/>
            <person name="Jiang R.H."/>
            <person name="Judelson H."/>
            <person name="Kamoun S."/>
            <person name="Kyung K."/>
            <person name="Meijer H."/>
            <person name="Minx P."/>
            <person name="Morris P."/>
            <person name="Nelson J."/>
            <person name="Phuntumart V."/>
            <person name="Qutob D."/>
            <person name="Rehmany A."/>
            <person name="Rougon-Cardoso A."/>
            <person name="Ryden P."/>
            <person name="Torto-Alalibo T."/>
            <person name="Studholme D."/>
            <person name="Wang Y."/>
            <person name="Win J."/>
            <person name="Wood J."/>
            <person name="Clifton S.W."/>
            <person name="Rogers J."/>
            <person name="Van den Ackerveken G."/>
            <person name="Jones J.D."/>
            <person name="McDowell J.M."/>
            <person name="Beynon J."/>
            <person name="Tyler B.M."/>
        </authorList>
    </citation>
    <scope>NUCLEOTIDE SEQUENCE [LARGE SCALE GENOMIC DNA]</scope>
    <source>
        <strain evidence="3">Emoy2</strain>
    </source>
</reference>
<protein>
    <recommendedName>
        <fullName evidence="4">RxLR effector candidate protein</fullName>
    </recommendedName>
</protein>
<reference evidence="2" key="2">
    <citation type="submission" date="2015-06" db="UniProtKB">
        <authorList>
            <consortium name="EnsemblProtists"/>
        </authorList>
    </citation>
    <scope>IDENTIFICATION</scope>
    <source>
        <strain evidence="2">Emoy2</strain>
    </source>
</reference>
<dbReference type="InParanoid" id="M4BFX0"/>
<name>M4BFX0_HYAAE</name>
<accession>M4BFX0</accession>
<evidence type="ECO:0000256" key="1">
    <source>
        <dbReference type="SAM" id="SignalP"/>
    </source>
</evidence>
<keyword evidence="1" id="KW-0732">Signal</keyword>